<dbReference type="Pfam" id="PF00196">
    <property type="entry name" value="GerE"/>
    <property type="match status" value="1"/>
</dbReference>
<comment type="caution">
    <text evidence="5">The sequence shown here is derived from an EMBL/GenBank/DDBJ whole genome shotgun (WGS) entry which is preliminary data.</text>
</comment>
<feature type="domain" description="HTH luxR-type" evidence="4">
    <location>
        <begin position="177"/>
        <end position="242"/>
    </location>
</feature>
<dbReference type="InterPro" id="IPR016032">
    <property type="entry name" value="Sig_transdc_resp-reg_C-effctor"/>
</dbReference>
<dbReference type="InterPro" id="IPR036693">
    <property type="entry name" value="TF_LuxR_autoind-bd_dom_sf"/>
</dbReference>
<dbReference type="OrthoDB" id="3170288at2"/>
<reference evidence="5 6" key="1">
    <citation type="submission" date="2019-04" db="EMBL/GenBank/DDBJ databases">
        <title>Genome sequence of strain shin9-1.</title>
        <authorList>
            <person name="Gao J."/>
            <person name="Sun J."/>
        </authorList>
    </citation>
    <scope>NUCLEOTIDE SEQUENCE [LARGE SCALE GENOMIC DNA]</scope>
    <source>
        <strain evidence="6">shin9-1</strain>
    </source>
</reference>
<organism evidence="5 6">
    <name type="scientific">Peteryoungia ipomoeae</name>
    <dbReference type="NCBI Taxonomy" id="1210932"/>
    <lineage>
        <taxon>Bacteria</taxon>
        <taxon>Pseudomonadati</taxon>
        <taxon>Pseudomonadota</taxon>
        <taxon>Alphaproteobacteria</taxon>
        <taxon>Hyphomicrobiales</taxon>
        <taxon>Rhizobiaceae</taxon>
        <taxon>Peteryoungia</taxon>
    </lineage>
</organism>
<dbReference type="PRINTS" id="PR00038">
    <property type="entry name" value="HTHLUXR"/>
</dbReference>
<dbReference type="Proteomes" id="UP000308828">
    <property type="component" value="Unassembled WGS sequence"/>
</dbReference>
<dbReference type="PANTHER" id="PTHR44688:SF25">
    <property type="entry name" value="HTH LUXR-TYPE DOMAIN-CONTAINING PROTEIN"/>
    <property type="match status" value="1"/>
</dbReference>
<keyword evidence="3" id="KW-0804">Transcription</keyword>
<protein>
    <submittedName>
        <fullName evidence="5">LuxR family transcriptional regulator</fullName>
    </submittedName>
</protein>
<gene>
    <name evidence="5" type="ORF">FAA97_13715</name>
</gene>
<evidence type="ECO:0000313" key="6">
    <source>
        <dbReference type="Proteomes" id="UP000308828"/>
    </source>
</evidence>
<dbReference type="Gene3D" id="3.30.450.80">
    <property type="entry name" value="Transcription factor LuxR-like, autoinducer-binding domain"/>
    <property type="match status" value="1"/>
</dbReference>
<dbReference type="CDD" id="cd06170">
    <property type="entry name" value="LuxR_C_like"/>
    <property type="match status" value="1"/>
</dbReference>
<dbReference type="RefSeq" id="WP_136599110.1">
    <property type="nucleotide sequence ID" value="NZ_STGV01000004.1"/>
</dbReference>
<dbReference type="Pfam" id="PF03472">
    <property type="entry name" value="Autoind_bind"/>
    <property type="match status" value="1"/>
</dbReference>
<keyword evidence="1" id="KW-0805">Transcription regulation</keyword>
<dbReference type="InterPro" id="IPR000792">
    <property type="entry name" value="Tscrpt_reg_LuxR_C"/>
</dbReference>
<dbReference type="Gene3D" id="1.10.10.10">
    <property type="entry name" value="Winged helix-like DNA-binding domain superfamily/Winged helix DNA-binding domain"/>
    <property type="match status" value="1"/>
</dbReference>
<keyword evidence="2" id="KW-0238">DNA-binding</keyword>
<dbReference type="GO" id="GO:0006355">
    <property type="term" value="P:regulation of DNA-templated transcription"/>
    <property type="evidence" value="ECO:0007669"/>
    <property type="project" value="InterPro"/>
</dbReference>
<dbReference type="AlphaFoldDB" id="A0A4S8NXX2"/>
<dbReference type="GO" id="GO:0003677">
    <property type="term" value="F:DNA binding"/>
    <property type="evidence" value="ECO:0007669"/>
    <property type="project" value="UniProtKB-KW"/>
</dbReference>
<evidence type="ECO:0000256" key="2">
    <source>
        <dbReference type="ARBA" id="ARBA00023125"/>
    </source>
</evidence>
<dbReference type="InterPro" id="IPR036388">
    <property type="entry name" value="WH-like_DNA-bd_sf"/>
</dbReference>
<accession>A0A4S8NXX2</accession>
<dbReference type="PANTHER" id="PTHR44688">
    <property type="entry name" value="DNA-BINDING TRANSCRIPTIONAL ACTIVATOR DEVR_DOSR"/>
    <property type="match status" value="1"/>
</dbReference>
<evidence type="ECO:0000313" key="5">
    <source>
        <dbReference type="EMBL" id="THV22338.1"/>
    </source>
</evidence>
<dbReference type="SUPFAM" id="SSF75516">
    <property type="entry name" value="Pheromone-binding domain of LuxR-like quorum-sensing transcription factors"/>
    <property type="match status" value="1"/>
</dbReference>
<dbReference type="InterPro" id="IPR005143">
    <property type="entry name" value="TF_LuxR_autoind-bd_dom"/>
</dbReference>
<dbReference type="SMART" id="SM00421">
    <property type="entry name" value="HTH_LUXR"/>
    <property type="match status" value="1"/>
</dbReference>
<evidence type="ECO:0000256" key="3">
    <source>
        <dbReference type="ARBA" id="ARBA00023163"/>
    </source>
</evidence>
<dbReference type="SUPFAM" id="SSF46894">
    <property type="entry name" value="C-terminal effector domain of the bipartite response regulators"/>
    <property type="match status" value="1"/>
</dbReference>
<keyword evidence="6" id="KW-1185">Reference proteome</keyword>
<evidence type="ECO:0000256" key="1">
    <source>
        <dbReference type="ARBA" id="ARBA00023015"/>
    </source>
</evidence>
<dbReference type="EMBL" id="STGV01000004">
    <property type="protein sequence ID" value="THV22338.1"/>
    <property type="molecule type" value="Genomic_DNA"/>
</dbReference>
<sequence length="245" mass="28197">MNINHLLHFLVVADECRTAAELIQELEKLLRAYGFDYYGVVRQPKPNETPMNLLMSGRWPEGWPQLYISKKYVLIDPTIRHLGQAQMGFRWRDALIAFRSDPHRKRMERMLADSVRYGLVDGYIFPVHGRTGLLGNLTVGGKPVDLSPSEMSLFDAVAKKAYWRLLEFKHPDLLAASQKIEARMTRREMEVLNYLADGLTSNEISKILQISNHTVDWYMNGIQDKLNAKNRQHVVALSFRLGLVT</sequence>
<proteinExistence type="predicted"/>
<evidence type="ECO:0000259" key="4">
    <source>
        <dbReference type="PROSITE" id="PS50043"/>
    </source>
</evidence>
<dbReference type="PROSITE" id="PS50043">
    <property type="entry name" value="HTH_LUXR_2"/>
    <property type="match status" value="1"/>
</dbReference>
<name>A0A4S8NXX2_9HYPH</name>